<gene>
    <name evidence="1" type="ORF">ENU72_03860</name>
</gene>
<reference evidence="1" key="1">
    <citation type="journal article" date="2020" name="mSystems">
        <title>Genome- and Community-Level Interaction Insights into Carbon Utilization and Element Cycling Functions of Hydrothermarchaeota in Hydrothermal Sediment.</title>
        <authorList>
            <person name="Zhou Z."/>
            <person name="Liu Y."/>
            <person name="Xu W."/>
            <person name="Pan J."/>
            <person name="Luo Z.H."/>
            <person name="Li M."/>
        </authorList>
    </citation>
    <scope>NUCLEOTIDE SEQUENCE [LARGE SCALE GENOMIC DNA]</scope>
    <source>
        <strain evidence="1">SpSt-695</strain>
    </source>
</reference>
<protein>
    <submittedName>
        <fullName evidence="1">Uncharacterized protein</fullName>
    </submittedName>
</protein>
<organism evidence="1">
    <name type="scientific">candidate division WOR-3 bacterium</name>
    <dbReference type="NCBI Taxonomy" id="2052148"/>
    <lineage>
        <taxon>Bacteria</taxon>
        <taxon>Bacteria division WOR-3</taxon>
    </lineage>
</organism>
<accession>A0A7V3ZTS0</accession>
<dbReference type="EMBL" id="DTDP01000179">
    <property type="protein sequence ID" value="HGK54140.1"/>
    <property type="molecule type" value="Genomic_DNA"/>
</dbReference>
<proteinExistence type="predicted"/>
<dbReference type="AlphaFoldDB" id="A0A7V3ZTS0"/>
<comment type="caution">
    <text evidence="1">The sequence shown here is derived from an EMBL/GenBank/DDBJ whole genome shotgun (WGS) entry which is preliminary data.</text>
</comment>
<name>A0A7V3ZTS0_UNCW3</name>
<evidence type="ECO:0000313" key="1">
    <source>
        <dbReference type="EMBL" id="HGK54140.1"/>
    </source>
</evidence>
<sequence length="235" mass="27494">MHNDKLTPFILLEDVEKLVSQELEKKKEVITKILRPKLQEIVAPVLSALEKIVGIDLFWYSKISVAPIINEESDLNFVAYGIEPRRNEGYTKDTPNLDIYLRFEIHSPSEVGTYFKISGKYEKSRFALVFHENTEELIKLVLNSFVFGRMKDLDVPLTDIEKIVDFFDKYFTGEDLILFFGPVDVFRPKDEIYAGVLLRFLTLFPIYQGIIEVSLQRTTNFKSYERKIFEFITKK</sequence>